<keyword evidence="3" id="KW-1185">Reference proteome</keyword>
<dbReference type="EMBL" id="JABEQI010000001">
    <property type="protein sequence ID" value="MBB2184970.1"/>
    <property type="molecule type" value="Genomic_DNA"/>
</dbReference>
<protein>
    <submittedName>
        <fullName evidence="2">Uncharacterized protein</fullName>
    </submittedName>
</protein>
<dbReference type="AlphaFoldDB" id="A0A370G9J5"/>
<name>A0A370G9J5_GLULI</name>
<organism evidence="2 3">
    <name type="scientific">Gluconacetobacter liquefaciens</name>
    <name type="common">Acetobacter liquefaciens</name>
    <dbReference type="NCBI Taxonomy" id="89584"/>
    <lineage>
        <taxon>Bacteria</taxon>
        <taxon>Pseudomonadati</taxon>
        <taxon>Pseudomonadota</taxon>
        <taxon>Alphaproteobacteria</taxon>
        <taxon>Acetobacterales</taxon>
        <taxon>Acetobacteraceae</taxon>
        <taxon>Gluconacetobacter</taxon>
    </lineage>
</organism>
<evidence type="ECO:0000313" key="2">
    <source>
        <dbReference type="EMBL" id="RDI40397.1"/>
    </source>
</evidence>
<reference evidence="1 4" key="2">
    <citation type="submission" date="2020-04" db="EMBL/GenBank/DDBJ databases">
        <title>Description of novel Gluconacetobacter.</title>
        <authorList>
            <person name="Sombolestani A."/>
        </authorList>
    </citation>
    <scope>NUCLEOTIDE SEQUENCE [LARGE SCALE GENOMIC DNA]</scope>
    <source>
        <strain evidence="1 4">LMG 1382</strain>
    </source>
</reference>
<reference evidence="2 3" key="1">
    <citation type="submission" date="2018-07" db="EMBL/GenBank/DDBJ databases">
        <title>Genomic Encyclopedia of Type Strains, Phase IV (KMG-IV): sequencing the most valuable type-strain genomes for metagenomic binning, comparative biology and taxonomic classification.</title>
        <authorList>
            <person name="Goeker M."/>
        </authorList>
    </citation>
    <scope>NUCLEOTIDE SEQUENCE [LARGE SCALE GENOMIC DNA]</scope>
    <source>
        <strain evidence="2 3">DSM 5603</strain>
    </source>
</reference>
<gene>
    <name evidence="2" type="ORF">C7453_101190</name>
    <name evidence="1" type="ORF">HLH32_00945</name>
</gene>
<evidence type="ECO:0000313" key="4">
    <source>
        <dbReference type="Proteomes" id="UP000562982"/>
    </source>
</evidence>
<accession>A0A370G9J5</accession>
<comment type="caution">
    <text evidence="2">The sequence shown here is derived from an EMBL/GenBank/DDBJ whole genome shotgun (WGS) entry which is preliminary data.</text>
</comment>
<proteinExistence type="predicted"/>
<dbReference type="Proteomes" id="UP000562982">
    <property type="component" value="Unassembled WGS sequence"/>
</dbReference>
<evidence type="ECO:0000313" key="3">
    <source>
        <dbReference type="Proteomes" id="UP000254958"/>
    </source>
</evidence>
<dbReference type="Proteomes" id="UP000254958">
    <property type="component" value="Unassembled WGS sequence"/>
</dbReference>
<sequence>MSRLTEEERNALPDDAFALPGRRYPIPDAAHARDALARASAMLHEGHLNAEEYETIVRRARAVLGED</sequence>
<evidence type="ECO:0000313" key="1">
    <source>
        <dbReference type="EMBL" id="MBB2184970.1"/>
    </source>
</evidence>
<dbReference type="EMBL" id="QQAW01000001">
    <property type="protein sequence ID" value="RDI40397.1"/>
    <property type="molecule type" value="Genomic_DNA"/>
</dbReference>
<dbReference type="RefSeq" id="WP_114725197.1">
    <property type="nucleotide sequence ID" value="NZ_BJMI01000007.1"/>
</dbReference>